<dbReference type="Pfam" id="PF00583">
    <property type="entry name" value="Acetyltransf_1"/>
    <property type="match status" value="1"/>
</dbReference>
<gene>
    <name evidence="2" type="ORF">GCM10009765_47750</name>
</gene>
<protein>
    <submittedName>
        <fullName evidence="2">GNAT family N-acetyltransferase</fullName>
    </submittedName>
</protein>
<reference evidence="2 3" key="1">
    <citation type="journal article" date="2019" name="Int. J. Syst. Evol. Microbiol.">
        <title>The Global Catalogue of Microorganisms (GCM) 10K type strain sequencing project: providing services to taxonomists for standard genome sequencing and annotation.</title>
        <authorList>
            <consortium name="The Broad Institute Genomics Platform"/>
            <consortium name="The Broad Institute Genome Sequencing Center for Infectious Disease"/>
            <person name="Wu L."/>
            <person name="Ma J."/>
        </authorList>
    </citation>
    <scope>NUCLEOTIDE SEQUENCE [LARGE SCALE GENOMIC DNA]</scope>
    <source>
        <strain evidence="2 3">JCM 14718</strain>
    </source>
</reference>
<dbReference type="InterPro" id="IPR000182">
    <property type="entry name" value="GNAT_dom"/>
</dbReference>
<comment type="caution">
    <text evidence="2">The sequence shown here is derived from an EMBL/GenBank/DDBJ whole genome shotgun (WGS) entry which is preliminary data.</text>
</comment>
<sequence>MNPEEISTELVRWDRREFLRRLDDVLRVYVTAMGYSPGLIGSRRGFVAGHAQRDDFRAVATIEPATGRLVGIGYGYHSGPGQWWHEQVRAGLDRPAARYWLSDCFELVELHVMPYAQGHGLGEAQLRALLDGVKATSVLLSTPEGDTRAWRLYRRLGFVDVLRNYLFPGDARPFGVLGRLLPFDSPPPSASA</sequence>
<proteinExistence type="predicted"/>
<keyword evidence="3" id="KW-1185">Reference proteome</keyword>
<dbReference type="EMBL" id="BAAANY010000019">
    <property type="protein sequence ID" value="GAA1692843.1"/>
    <property type="molecule type" value="Genomic_DNA"/>
</dbReference>
<name>A0ABN2HSM7_9ACTN</name>
<organism evidence="2 3">
    <name type="scientific">Fodinicola feengrottensis</name>
    <dbReference type="NCBI Taxonomy" id="435914"/>
    <lineage>
        <taxon>Bacteria</taxon>
        <taxon>Bacillati</taxon>
        <taxon>Actinomycetota</taxon>
        <taxon>Actinomycetes</taxon>
        <taxon>Mycobacteriales</taxon>
        <taxon>Fodinicola</taxon>
    </lineage>
</organism>
<evidence type="ECO:0000313" key="3">
    <source>
        <dbReference type="Proteomes" id="UP001500618"/>
    </source>
</evidence>
<dbReference type="InterPro" id="IPR016181">
    <property type="entry name" value="Acyl_CoA_acyltransferase"/>
</dbReference>
<evidence type="ECO:0000259" key="1">
    <source>
        <dbReference type="Pfam" id="PF00583"/>
    </source>
</evidence>
<dbReference type="Gene3D" id="3.40.630.30">
    <property type="match status" value="1"/>
</dbReference>
<feature type="domain" description="N-acetyltransferase" evidence="1">
    <location>
        <begin position="101"/>
        <end position="158"/>
    </location>
</feature>
<evidence type="ECO:0000313" key="2">
    <source>
        <dbReference type="EMBL" id="GAA1692843.1"/>
    </source>
</evidence>
<dbReference type="Proteomes" id="UP001500618">
    <property type="component" value="Unassembled WGS sequence"/>
</dbReference>
<dbReference type="SUPFAM" id="SSF55729">
    <property type="entry name" value="Acyl-CoA N-acyltransferases (Nat)"/>
    <property type="match status" value="1"/>
</dbReference>
<accession>A0ABN2HSM7</accession>